<reference evidence="1" key="1">
    <citation type="submission" date="2018-02" db="EMBL/GenBank/DDBJ databases">
        <authorList>
            <person name="Cohen D.B."/>
            <person name="Kent A.D."/>
        </authorList>
    </citation>
    <scope>NUCLEOTIDE SEQUENCE</scope>
</reference>
<name>A0A2N9HIL0_FAGSY</name>
<dbReference type="EMBL" id="OIVN01003872">
    <property type="protein sequence ID" value="SPD14066.1"/>
    <property type="molecule type" value="Genomic_DNA"/>
</dbReference>
<protein>
    <submittedName>
        <fullName evidence="1">Uncharacterized protein</fullName>
    </submittedName>
</protein>
<dbReference type="AlphaFoldDB" id="A0A2N9HIL0"/>
<organism evidence="1">
    <name type="scientific">Fagus sylvatica</name>
    <name type="common">Beechnut</name>
    <dbReference type="NCBI Taxonomy" id="28930"/>
    <lineage>
        <taxon>Eukaryota</taxon>
        <taxon>Viridiplantae</taxon>
        <taxon>Streptophyta</taxon>
        <taxon>Embryophyta</taxon>
        <taxon>Tracheophyta</taxon>
        <taxon>Spermatophyta</taxon>
        <taxon>Magnoliopsida</taxon>
        <taxon>eudicotyledons</taxon>
        <taxon>Gunneridae</taxon>
        <taxon>Pentapetalae</taxon>
        <taxon>rosids</taxon>
        <taxon>fabids</taxon>
        <taxon>Fagales</taxon>
        <taxon>Fagaceae</taxon>
        <taxon>Fagus</taxon>
    </lineage>
</organism>
<sequence length="179" mass="19469">MVLQSAFPLVSGKTITTNPHNNIVNPKIPKDRNSFLHPTEVNTGSNTEPNAIACLASVVAEFLTLVGNNSTVNIISTLYAKRAQKKDVSSSPICMPFLPLPTTAQIILHMPLVVQKANNETFLFHLAIKNKGLTSVLSCLRGMLDKYESKLLTSMDAILFNTDMASVSRPCMKSHLGDS</sequence>
<gene>
    <name evidence="1" type="ORF">FSB_LOCUS41948</name>
</gene>
<accession>A0A2N9HIL0</accession>
<evidence type="ECO:0000313" key="1">
    <source>
        <dbReference type="EMBL" id="SPD14066.1"/>
    </source>
</evidence>
<proteinExistence type="predicted"/>